<dbReference type="STRING" id="51511.ENSCSAVP00000006442"/>
<reference evidence="7" key="1">
    <citation type="submission" date="2003-08" db="EMBL/GenBank/DDBJ databases">
        <authorList>
            <person name="Birren B."/>
            <person name="Nusbaum C."/>
            <person name="Abebe A."/>
            <person name="Abouelleil A."/>
            <person name="Adekoya E."/>
            <person name="Ait-zahra M."/>
            <person name="Allen N."/>
            <person name="Allen T."/>
            <person name="An P."/>
            <person name="Anderson M."/>
            <person name="Anderson S."/>
            <person name="Arachchi H."/>
            <person name="Armbruster J."/>
            <person name="Bachantsang P."/>
            <person name="Baldwin J."/>
            <person name="Barry A."/>
            <person name="Bayul T."/>
            <person name="Blitshsteyn B."/>
            <person name="Bloom T."/>
            <person name="Blye J."/>
            <person name="Boguslavskiy L."/>
            <person name="Borowsky M."/>
            <person name="Boukhgalter B."/>
            <person name="Brunache A."/>
            <person name="Butler J."/>
            <person name="Calixte N."/>
            <person name="Calvo S."/>
            <person name="Camarata J."/>
            <person name="Campo K."/>
            <person name="Chang J."/>
            <person name="Cheshatsang Y."/>
            <person name="Citroen M."/>
            <person name="Collymore A."/>
            <person name="Considine T."/>
            <person name="Cook A."/>
            <person name="Cooke P."/>
            <person name="Corum B."/>
            <person name="Cuomo C."/>
            <person name="David R."/>
            <person name="Dawoe T."/>
            <person name="Degray S."/>
            <person name="Dodge S."/>
            <person name="Dooley K."/>
            <person name="Dorje P."/>
            <person name="Dorjee K."/>
            <person name="Dorris L."/>
            <person name="Duffey N."/>
            <person name="Dupes A."/>
            <person name="Elkins T."/>
            <person name="Engels R."/>
            <person name="Erickson J."/>
            <person name="Farina A."/>
            <person name="Faro S."/>
            <person name="Ferreira P."/>
            <person name="Fischer H."/>
            <person name="Fitzgerald M."/>
            <person name="Foley K."/>
            <person name="Gage D."/>
            <person name="Galagan J."/>
            <person name="Gearin G."/>
            <person name="Gnerre S."/>
            <person name="Gnirke A."/>
            <person name="Goyette A."/>
            <person name="Graham J."/>
            <person name="Grandbois E."/>
            <person name="Gyaltsen K."/>
            <person name="Hafez N."/>
            <person name="Hagopian D."/>
            <person name="Hagos B."/>
            <person name="Hall J."/>
            <person name="Hatcher B."/>
            <person name="Heller A."/>
            <person name="Higgins H."/>
            <person name="Honan T."/>
            <person name="Horn A."/>
            <person name="Houde N."/>
            <person name="Hughes L."/>
            <person name="Hulme W."/>
            <person name="Husby E."/>
            <person name="Iliev I."/>
            <person name="Jaffe D."/>
            <person name="Jones C."/>
            <person name="Kamal M."/>
            <person name="Kamat A."/>
            <person name="Kamvysselis M."/>
            <person name="Karlsson E."/>
            <person name="Kells C."/>
            <person name="Kieu A."/>
            <person name="Kisner P."/>
            <person name="Kodira C."/>
            <person name="Kulbokas E."/>
            <person name="Labutti K."/>
            <person name="Lama D."/>
            <person name="Landers T."/>
            <person name="Leger J."/>
            <person name="Levine S."/>
            <person name="Lewis D."/>
            <person name="Lewis T."/>
            <person name="Lindblad-toh K."/>
            <person name="Liu X."/>
            <person name="Lokyitsang T."/>
            <person name="Lokyitsang Y."/>
            <person name="Lucien O."/>
            <person name="Lui A."/>
            <person name="Ma L.J."/>
            <person name="Mabbitt R."/>
            <person name="Macdonald J."/>
            <person name="Maclean C."/>
            <person name="Major J."/>
            <person name="Manning J."/>
            <person name="Marabella R."/>
            <person name="Maru K."/>
            <person name="Matthews C."/>
            <person name="Mauceli E."/>
            <person name="Mccarthy M."/>
            <person name="Mcdonough S."/>
            <person name="Mcghee T."/>
            <person name="Meldrim J."/>
            <person name="Meneus L."/>
            <person name="Mesirov J."/>
            <person name="Mihalev A."/>
            <person name="Mihova T."/>
            <person name="Mikkelsen T."/>
            <person name="Mlenga V."/>
            <person name="Moru K."/>
            <person name="Mozes J."/>
            <person name="Mulrain L."/>
            <person name="Munson G."/>
            <person name="Naylor J."/>
            <person name="Newes C."/>
            <person name="Nguyen C."/>
            <person name="Nguyen N."/>
            <person name="Nguyen T."/>
            <person name="Nicol R."/>
            <person name="Nielsen C."/>
            <person name="Nizzari M."/>
            <person name="Norbu C."/>
            <person name="Norbu N."/>
            <person name="O'donnell P."/>
            <person name="Okoawo O."/>
            <person name="O'leary S."/>
            <person name="Omotosho B."/>
            <person name="O'neill K."/>
            <person name="Osman S."/>
            <person name="Parker S."/>
            <person name="Perrin D."/>
            <person name="Phunkhang P."/>
            <person name="Piqani B."/>
            <person name="Purcell S."/>
            <person name="Rachupka T."/>
            <person name="Ramasamy U."/>
            <person name="Rameau R."/>
            <person name="Ray V."/>
            <person name="Raymond C."/>
            <person name="Retta R."/>
            <person name="Richardson S."/>
            <person name="Rise C."/>
            <person name="Rodriguez J."/>
            <person name="Rogers J."/>
            <person name="Rogov P."/>
            <person name="Rutman M."/>
            <person name="Schupbach R."/>
            <person name="Seaman C."/>
            <person name="Settipalli S."/>
            <person name="Sharpe T."/>
            <person name="Sheridan J."/>
            <person name="Sherpa N."/>
            <person name="Shi J."/>
            <person name="Smirnov S."/>
            <person name="Smith C."/>
            <person name="Sougnez C."/>
            <person name="Spencer B."/>
            <person name="Stalker J."/>
            <person name="Stange-thomann N."/>
            <person name="Stavropoulos S."/>
            <person name="Stetson K."/>
            <person name="Stone C."/>
            <person name="Stone S."/>
            <person name="Stubbs M."/>
            <person name="Talamas J."/>
            <person name="Tchuinga P."/>
            <person name="Tenzing P."/>
            <person name="Tesfaye S."/>
            <person name="Theodore J."/>
            <person name="Thoulutsang Y."/>
            <person name="Topham K."/>
            <person name="Towey S."/>
            <person name="Tsamla T."/>
            <person name="Tsomo N."/>
            <person name="Vallee D."/>
            <person name="Vassiliev H."/>
            <person name="Venkataraman V."/>
            <person name="Vinson J."/>
            <person name="Vo A."/>
            <person name="Wade C."/>
            <person name="Wang S."/>
            <person name="Wangchuk T."/>
            <person name="Wangdi T."/>
            <person name="Whittaker C."/>
            <person name="Wilkinson J."/>
            <person name="Wu Y."/>
            <person name="Wyman D."/>
            <person name="Yadav S."/>
            <person name="Yang S."/>
            <person name="Yang X."/>
            <person name="Yeager S."/>
            <person name="Yee E."/>
            <person name="Young G."/>
            <person name="Zainoun J."/>
            <person name="Zembeck L."/>
            <person name="Zimmer A."/>
            <person name="Zody M."/>
            <person name="Lander E."/>
        </authorList>
    </citation>
    <scope>NUCLEOTIDE SEQUENCE [LARGE SCALE GENOMIC DNA]</scope>
</reference>
<dbReference type="SUPFAM" id="SSF48452">
    <property type="entry name" value="TPR-like"/>
    <property type="match status" value="1"/>
</dbReference>
<evidence type="ECO:0000256" key="4">
    <source>
        <dbReference type="ARBA" id="ARBA00023242"/>
    </source>
</evidence>
<accession>H2YM90</accession>
<dbReference type="PANTHER" id="PTHR23270">
    <property type="entry name" value="PROGRAMMED CELL DEATH PROTEIN 11 PRE-RRNA PROCESSING PROTEIN RRP5"/>
    <property type="match status" value="1"/>
</dbReference>
<dbReference type="Pfam" id="PF24892">
    <property type="entry name" value="UTP6_C"/>
    <property type="match status" value="1"/>
</dbReference>
<sequence>MTSQWKTKTAMTNAKRYATDENQPSGGAEELEKILLSNPDDSMTWVRLMAVHLHGGGVGRARAVAEKAIASINFRLEGQLLNVWSALFNLENLYGCDVTMDKTIERALKQNDQLKIYQRLAKIYVTSGKREKAEEIFEKMTKKFRLNKSVWIAHMRHLMEDNRHKEAQDVMKRSILSLPKKQHMEVISRLGQLEFQLGEAERGRTLFEGLIDVCPKRTDIWGIYLDCSAKSGRVDETRQIFRRVTSLSLSSKKMKNLFKRFVEFELEFGNDETVRNVKQQAMNYVESQTMM</sequence>
<comment type="subcellular location">
    <subcellularLocation>
        <location evidence="1">Nucleus</location>
        <location evidence="1">Nucleolus</location>
    </subcellularLocation>
</comment>
<reference evidence="6" key="2">
    <citation type="submission" date="2025-08" db="UniProtKB">
        <authorList>
            <consortium name="Ensembl"/>
        </authorList>
    </citation>
    <scope>IDENTIFICATION</scope>
</reference>
<proteinExistence type="predicted"/>
<dbReference type="FunFam" id="1.25.40.10:FF:000065">
    <property type="entry name" value="Programmed cell death 11"/>
    <property type="match status" value="1"/>
</dbReference>
<dbReference type="HOGENOM" id="CLU_040256_0_0_1"/>
<dbReference type="InParanoid" id="H2YM90"/>
<keyword evidence="3" id="KW-0677">Repeat</keyword>
<organism evidence="6 7">
    <name type="scientific">Ciona savignyi</name>
    <name type="common">Pacific transparent sea squirt</name>
    <dbReference type="NCBI Taxonomy" id="51511"/>
    <lineage>
        <taxon>Eukaryota</taxon>
        <taxon>Metazoa</taxon>
        <taxon>Chordata</taxon>
        <taxon>Tunicata</taxon>
        <taxon>Ascidiacea</taxon>
        <taxon>Phlebobranchia</taxon>
        <taxon>Cionidae</taxon>
        <taxon>Ciona</taxon>
    </lineage>
</organism>
<evidence type="ECO:0000256" key="2">
    <source>
        <dbReference type="ARBA" id="ARBA00022552"/>
    </source>
</evidence>
<keyword evidence="7" id="KW-1185">Reference proteome</keyword>
<dbReference type="GeneTree" id="ENSGT00390000012228"/>
<dbReference type="InterPro" id="IPR011990">
    <property type="entry name" value="TPR-like_helical_dom_sf"/>
</dbReference>
<dbReference type="InterPro" id="IPR045209">
    <property type="entry name" value="Rrp5"/>
</dbReference>
<dbReference type="PANTHER" id="PTHR23270:SF10">
    <property type="entry name" value="PROTEIN RRP5 HOMOLOG"/>
    <property type="match status" value="1"/>
</dbReference>
<dbReference type="AlphaFoldDB" id="H2YM90"/>
<keyword evidence="2" id="KW-0698">rRNA processing</keyword>
<dbReference type="Proteomes" id="UP000007875">
    <property type="component" value="Unassembled WGS sequence"/>
</dbReference>
<dbReference type="GO" id="GO:0003723">
    <property type="term" value="F:RNA binding"/>
    <property type="evidence" value="ECO:0007669"/>
    <property type="project" value="TreeGrafter"/>
</dbReference>
<name>H2YM90_CIOSA</name>
<evidence type="ECO:0000313" key="7">
    <source>
        <dbReference type="Proteomes" id="UP000007875"/>
    </source>
</evidence>
<dbReference type="OMA" id="WSHYLEI"/>
<dbReference type="eggNOG" id="KOG1070">
    <property type="taxonomic scope" value="Eukaryota"/>
</dbReference>
<dbReference type="SMART" id="SM00386">
    <property type="entry name" value="HAT"/>
    <property type="match status" value="4"/>
</dbReference>
<dbReference type="GO" id="GO:0032040">
    <property type="term" value="C:small-subunit processome"/>
    <property type="evidence" value="ECO:0007669"/>
    <property type="project" value="TreeGrafter"/>
</dbReference>
<evidence type="ECO:0000256" key="3">
    <source>
        <dbReference type="ARBA" id="ARBA00022737"/>
    </source>
</evidence>
<keyword evidence="4" id="KW-0539">Nucleus</keyword>
<feature type="domain" description="U3 small nucleolar RNA-associated protein 6 homolog C-terminal" evidence="5">
    <location>
        <begin position="103"/>
        <end position="267"/>
    </location>
</feature>
<evidence type="ECO:0000313" key="6">
    <source>
        <dbReference type="Ensembl" id="ENSCSAVP00000006442.1"/>
    </source>
</evidence>
<dbReference type="Ensembl" id="ENSCSAVT00000006523.1">
    <property type="protein sequence ID" value="ENSCSAVP00000006442.1"/>
    <property type="gene ID" value="ENSCSAVG00000003855.1"/>
</dbReference>
<dbReference type="GO" id="GO:0006364">
    <property type="term" value="P:rRNA processing"/>
    <property type="evidence" value="ECO:0007669"/>
    <property type="project" value="UniProtKB-KW"/>
</dbReference>
<reference evidence="6" key="3">
    <citation type="submission" date="2025-09" db="UniProtKB">
        <authorList>
            <consortium name="Ensembl"/>
        </authorList>
    </citation>
    <scope>IDENTIFICATION</scope>
</reference>
<evidence type="ECO:0000256" key="1">
    <source>
        <dbReference type="ARBA" id="ARBA00004604"/>
    </source>
</evidence>
<protein>
    <recommendedName>
        <fullName evidence="5">U3 small nucleolar RNA-associated protein 6 homolog C-terminal domain-containing protein</fullName>
    </recommendedName>
</protein>
<evidence type="ECO:0000259" key="5">
    <source>
        <dbReference type="Pfam" id="PF24892"/>
    </source>
</evidence>
<dbReference type="InterPro" id="IPR003107">
    <property type="entry name" value="HAT"/>
</dbReference>
<dbReference type="Gene3D" id="1.25.40.10">
    <property type="entry name" value="Tetratricopeptide repeat domain"/>
    <property type="match status" value="1"/>
</dbReference>
<dbReference type="InterPro" id="IPR056907">
    <property type="entry name" value="UTP6_C"/>
</dbReference>